<evidence type="ECO:0000313" key="2">
    <source>
        <dbReference type="Proteomes" id="UP000008871"/>
    </source>
</evidence>
<dbReference type="RefSeq" id="WP_011589241.1">
    <property type="nucleotide sequence ID" value="NC_008260.1"/>
</dbReference>
<reference evidence="1 2" key="1">
    <citation type="journal article" date="2006" name="Nat. Biotechnol.">
        <title>Genome sequence of the ubiquitous hydrocarbon-degrading marine bacterium Alcanivorax borkumensis.</title>
        <authorList>
            <person name="Schneiker S."/>
            <person name="Martins dos Santos V.A.P."/>
            <person name="Bartels D."/>
            <person name="Bekel T."/>
            <person name="Brecht M."/>
            <person name="Buhrmester J."/>
            <person name="Chernikova T.N."/>
            <person name="Denaro R."/>
            <person name="Ferrer M."/>
            <person name="Gertler C."/>
            <person name="Goesmann A."/>
            <person name="Golyshina O.V."/>
            <person name="Kaminski F."/>
            <person name="Khachane A.N."/>
            <person name="Lang S."/>
            <person name="Linke B."/>
            <person name="McHardy A.C."/>
            <person name="Meyer F."/>
            <person name="Nechitaylo T."/>
            <person name="Puehler A."/>
            <person name="Regenhardt D."/>
            <person name="Rupp O."/>
            <person name="Sabirova J.S."/>
            <person name="Selbitschka W."/>
            <person name="Yakimov M.M."/>
            <person name="Timmis K.N."/>
            <person name="Vorhoelter F.-J."/>
            <person name="Weidner S."/>
            <person name="Kaiser O."/>
            <person name="Golyshin P.N."/>
        </authorList>
    </citation>
    <scope>NUCLEOTIDE SEQUENCE [LARGE SCALE GENOMIC DNA]</scope>
    <source>
        <strain evidence="2">ATCC 700651 / DSM 11573 / NCIMB 13689 / SK2</strain>
    </source>
</reference>
<dbReference type="KEGG" id="abo:ABO_1962"/>
<gene>
    <name evidence="1" type="ordered locus">ABO_1962</name>
</gene>
<dbReference type="Proteomes" id="UP000008871">
    <property type="component" value="Chromosome"/>
</dbReference>
<dbReference type="AlphaFoldDB" id="Q0VN38"/>
<dbReference type="EMBL" id="AM286690">
    <property type="protein sequence ID" value="CAL17410.1"/>
    <property type="molecule type" value="Genomic_DNA"/>
</dbReference>
<keyword evidence="2" id="KW-1185">Reference proteome</keyword>
<dbReference type="STRING" id="393595.ABO_1962"/>
<evidence type="ECO:0000313" key="1">
    <source>
        <dbReference type="EMBL" id="CAL17410.1"/>
    </source>
</evidence>
<sequence length="104" mass="11652">MKIVSLLCLCSYLPILTVIDLRPFSHDVLGASRAGPHTVAKPTNLISALPRNNPNMEQSLYRTPVHFDAFQTINLTDDSRIEFGISVQELNLHLVNPRTSDRLI</sequence>
<dbReference type="HOGENOM" id="CLU_2285465_0_0_6"/>
<proteinExistence type="predicted"/>
<accession>Q0VN38</accession>
<name>Q0VN38_ALCBS</name>
<protein>
    <submittedName>
        <fullName evidence="1">Uncharacterized protein</fullName>
    </submittedName>
</protein>
<organism evidence="1 2">
    <name type="scientific">Alcanivorax borkumensis (strain ATCC 700651 / DSM 11573 / NCIMB 13689 / SK2)</name>
    <dbReference type="NCBI Taxonomy" id="393595"/>
    <lineage>
        <taxon>Bacteria</taxon>
        <taxon>Pseudomonadati</taxon>
        <taxon>Pseudomonadota</taxon>
        <taxon>Gammaproteobacteria</taxon>
        <taxon>Oceanospirillales</taxon>
        <taxon>Alcanivoracaceae</taxon>
        <taxon>Alcanivorax</taxon>
    </lineage>
</organism>
<dbReference type="OrthoDB" id="6080762at2"/>